<feature type="transmembrane region" description="Helical" evidence="1">
    <location>
        <begin position="6"/>
        <end position="22"/>
    </location>
</feature>
<dbReference type="AlphaFoldDB" id="A0A1L7AM47"/>
<dbReference type="PROSITE" id="PS51257">
    <property type="entry name" value="PROKAR_LIPOPROTEIN"/>
    <property type="match status" value="1"/>
</dbReference>
<evidence type="ECO:0000256" key="1">
    <source>
        <dbReference type="SAM" id="Phobius"/>
    </source>
</evidence>
<dbReference type="Proteomes" id="UP000185494">
    <property type="component" value="Chromosome 2"/>
</dbReference>
<evidence type="ECO:0000313" key="3">
    <source>
        <dbReference type="Proteomes" id="UP000185494"/>
    </source>
</evidence>
<dbReference type="STRING" id="257708.RGI145_21330"/>
<reference evidence="2 3" key="1">
    <citation type="submission" date="2016-05" db="EMBL/GenBank/DDBJ databases">
        <title>Complete Genome and Methylome Analysis of Psychrotrophic Bacterial Isolates from Antarctic Lake Untersee.</title>
        <authorList>
            <person name="Fomenkov A."/>
            <person name="Akimov V.N."/>
            <person name="Vasilyeva L.V."/>
            <person name="Andersen D."/>
            <person name="Vincze T."/>
            <person name="Roberts R.J."/>
        </authorList>
    </citation>
    <scope>NUCLEOTIDE SEQUENCE [LARGE SCALE GENOMIC DNA]</scope>
    <source>
        <strain evidence="2 3">U14-5</strain>
    </source>
</reference>
<proteinExistence type="predicted"/>
<dbReference type="KEGG" id="rgi:RGI145_21330"/>
<feature type="transmembrane region" description="Helical" evidence="1">
    <location>
        <begin position="79"/>
        <end position="99"/>
    </location>
</feature>
<keyword evidence="1" id="KW-0812">Transmembrane</keyword>
<dbReference type="EMBL" id="CP015584">
    <property type="protein sequence ID" value="APT59851.1"/>
    <property type="molecule type" value="Genomic_DNA"/>
</dbReference>
<name>A0A1L7AM47_9PROT</name>
<feature type="transmembrane region" description="Helical" evidence="1">
    <location>
        <begin position="54"/>
        <end position="73"/>
    </location>
</feature>
<keyword evidence="1" id="KW-0472">Membrane</keyword>
<sequence>MARHLLPVLGYATLCACFWTTLRSGKEPLIARYTRHDLGGLPTDCVSYTRGLTFLWGSVFAVLVLLHLLQWMLLGLHDWPLATVTPLALLLLFLGEHWIRGRVLPQHGRATPWRTMRAILAEIRSSSSSRAHA</sequence>
<evidence type="ECO:0000313" key="2">
    <source>
        <dbReference type="EMBL" id="APT59851.1"/>
    </source>
</evidence>
<organism evidence="2 3">
    <name type="scientific">Roseomonas gilardii</name>
    <dbReference type="NCBI Taxonomy" id="257708"/>
    <lineage>
        <taxon>Bacteria</taxon>
        <taxon>Pseudomonadati</taxon>
        <taxon>Pseudomonadota</taxon>
        <taxon>Alphaproteobacteria</taxon>
        <taxon>Acetobacterales</taxon>
        <taxon>Roseomonadaceae</taxon>
        <taxon>Roseomonas</taxon>
    </lineage>
</organism>
<keyword evidence="1" id="KW-1133">Transmembrane helix</keyword>
<accession>A0A1L7AM47</accession>
<gene>
    <name evidence="2" type="ORF">RGI145_21330</name>
</gene>
<protein>
    <submittedName>
        <fullName evidence="2">Uncharacterized protein</fullName>
    </submittedName>
</protein>